<dbReference type="AlphaFoldDB" id="A0AAE9ZB60"/>
<keyword evidence="2" id="KW-1185">Reference proteome</keyword>
<name>A0AAE9ZB60_9GAMM</name>
<proteinExistence type="predicted"/>
<accession>A0AAE9ZB60</accession>
<evidence type="ECO:0008006" key="3">
    <source>
        <dbReference type="Google" id="ProtNLM"/>
    </source>
</evidence>
<dbReference type="KEGG" id="tvd:SG34_030205"/>
<dbReference type="RefSeq" id="WP_053047167.1">
    <property type="nucleotide sequence ID" value="NZ_CP059734.1"/>
</dbReference>
<evidence type="ECO:0000313" key="2">
    <source>
        <dbReference type="Proteomes" id="UP000032352"/>
    </source>
</evidence>
<reference evidence="1 2" key="1">
    <citation type="journal article" date="2015" name="Genome Announc.">
        <title>Draft Genome Sequences of Marine Isolates of Thalassomonas viridans and Thalassomonas actiniarum.</title>
        <authorList>
            <person name="Olonade I."/>
            <person name="van Zyl L.J."/>
            <person name="Trindade M."/>
        </authorList>
    </citation>
    <scope>NUCLEOTIDE SEQUENCE [LARGE SCALE GENOMIC DNA]</scope>
    <source>
        <strain evidence="1 2">XOM25</strain>
    </source>
</reference>
<dbReference type="Proteomes" id="UP000032352">
    <property type="component" value="Chromosome pTvir"/>
</dbReference>
<dbReference type="EMBL" id="CP059734">
    <property type="protein sequence ID" value="WDE09050.1"/>
    <property type="molecule type" value="Genomic_DNA"/>
</dbReference>
<gene>
    <name evidence="1" type="ORF">SG34_030205</name>
</gene>
<reference evidence="1 2" key="2">
    <citation type="journal article" date="2022" name="Mar. Drugs">
        <title>Bioassay-Guided Fractionation Leads to the Detection of Cholic Acid Generated by the Rare Thalassomonas sp.</title>
        <authorList>
            <person name="Pheiffer F."/>
            <person name="Schneider Y.K."/>
            <person name="Hansen E.H."/>
            <person name="Andersen J.H."/>
            <person name="Isaksson J."/>
            <person name="Busche T."/>
            <person name="R C."/>
            <person name="Kalinowski J."/>
            <person name="Zyl L.V."/>
            <person name="Trindade M."/>
        </authorList>
    </citation>
    <scope>NUCLEOTIDE SEQUENCE [LARGE SCALE GENOMIC DNA]</scope>
    <source>
        <strain evidence="1 2">XOM25</strain>
    </source>
</reference>
<sequence>MKKPLKQELSNHYRDKQLSGEQLEKLHRLQANAGKAHMTGQGKASWLQRLSKFLDRFYEGDKASSLKLSWSISALAVGFVLVLGIRAGLAPSQDEKVVSEIAYNHNKQAAMEVKSAALSDVSNYLSKLDFSLINSERFASPEWQLLGGRYCSIQGSLAAQLRIRNTQTGKVMTLYQTKLPQYSPAIGDTHLGYDAGVKVELWSEKGLILGLAQSEVDN</sequence>
<protein>
    <recommendedName>
        <fullName evidence="3">DUF3379 domain-containing protein</fullName>
    </recommendedName>
</protein>
<evidence type="ECO:0000313" key="1">
    <source>
        <dbReference type="EMBL" id="WDE09050.1"/>
    </source>
</evidence>
<organism evidence="1 2">
    <name type="scientific">Thalassomonas viridans</name>
    <dbReference type="NCBI Taxonomy" id="137584"/>
    <lineage>
        <taxon>Bacteria</taxon>
        <taxon>Pseudomonadati</taxon>
        <taxon>Pseudomonadota</taxon>
        <taxon>Gammaproteobacteria</taxon>
        <taxon>Alteromonadales</taxon>
        <taxon>Colwelliaceae</taxon>
        <taxon>Thalassomonas</taxon>
    </lineage>
</organism>